<dbReference type="Gene3D" id="1.10.357.10">
    <property type="entry name" value="Tetracycline Repressor, domain 2"/>
    <property type="match status" value="1"/>
</dbReference>
<protein>
    <submittedName>
        <fullName evidence="6">AcrR family transcriptional regulator</fullName>
    </submittedName>
</protein>
<evidence type="ECO:0000313" key="7">
    <source>
        <dbReference type="Proteomes" id="UP000759443"/>
    </source>
</evidence>
<keyword evidence="3" id="KW-0804">Transcription</keyword>
<reference evidence="6 7" key="1">
    <citation type="submission" date="2021-03" db="EMBL/GenBank/DDBJ databases">
        <title>Genomic Encyclopedia of Type Strains, Phase IV (KMG-IV): sequencing the most valuable type-strain genomes for metagenomic binning, comparative biology and taxonomic classification.</title>
        <authorList>
            <person name="Goeker M."/>
        </authorList>
    </citation>
    <scope>NUCLEOTIDE SEQUENCE [LARGE SCALE GENOMIC DNA]</scope>
    <source>
        <strain evidence="6 7">DSM 21600</strain>
    </source>
</reference>
<dbReference type="InterPro" id="IPR009057">
    <property type="entry name" value="Homeodomain-like_sf"/>
</dbReference>
<accession>A0ABS4DZ01</accession>
<dbReference type="PANTHER" id="PTHR30055:SF234">
    <property type="entry name" value="HTH-TYPE TRANSCRIPTIONAL REGULATOR BETI"/>
    <property type="match status" value="1"/>
</dbReference>
<dbReference type="Pfam" id="PF00440">
    <property type="entry name" value="TetR_N"/>
    <property type="match status" value="1"/>
</dbReference>
<dbReference type="SUPFAM" id="SSF46689">
    <property type="entry name" value="Homeodomain-like"/>
    <property type="match status" value="1"/>
</dbReference>
<proteinExistence type="predicted"/>
<dbReference type="Proteomes" id="UP000759443">
    <property type="component" value="Unassembled WGS sequence"/>
</dbReference>
<dbReference type="InterPro" id="IPR001647">
    <property type="entry name" value="HTH_TetR"/>
</dbReference>
<comment type="caution">
    <text evidence="6">The sequence shown here is derived from an EMBL/GenBank/DDBJ whole genome shotgun (WGS) entry which is preliminary data.</text>
</comment>
<dbReference type="EMBL" id="JAGGJU010000006">
    <property type="protein sequence ID" value="MBP1850919.1"/>
    <property type="molecule type" value="Genomic_DNA"/>
</dbReference>
<evidence type="ECO:0000256" key="1">
    <source>
        <dbReference type="ARBA" id="ARBA00023015"/>
    </source>
</evidence>
<dbReference type="InterPro" id="IPR050109">
    <property type="entry name" value="HTH-type_TetR-like_transc_reg"/>
</dbReference>
<evidence type="ECO:0000259" key="5">
    <source>
        <dbReference type="PROSITE" id="PS50977"/>
    </source>
</evidence>
<keyword evidence="2 4" id="KW-0238">DNA-binding</keyword>
<evidence type="ECO:0000256" key="2">
    <source>
        <dbReference type="ARBA" id="ARBA00023125"/>
    </source>
</evidence>
<keyword evidence="7" id="KW-1185">Reference proteome</keyword>
<dbReference type="RefSeq" id="WP_209945152.1">
    <property type="nucleotide sequence ID" value="NZ_JAGGJU010000006.1"/>
</dbReference>
<evidence type="ECO:0000256" key="4">
    <source>
        <dbReference type="PROSITE-ProRule" id="PRU00335"/>
    </source>
</evidence>
<feature type="DNA-binding region" description="H-T-H motif" evidence="4">
    <location>
        <begin position="46"/>
        <end position="65"/>
    </location>
</feature>
<dbReference type="PROSITE" id="PS50977">
    <property type="entry name" value="HTH_TETR_2"/>
    <property type="match status" value="1"/>
</dbReference>
<dbReference type="PANTHER" id="PTHR30055">
    <property type="entry name" value="HTH-TYPE TRANSCRIPTIONAL REGULATOR RUTR"/>
    <property type="match status" value="1"/>
</dbReference>
<sequence>MRNTSRLWGDMGEHSKSFERINQKKRTRRELLRSAEDLVGKGSLPSVADVADHAGISRATAYRYFSTAEDLLRTLVEERPRAEISIAPARPGEDPADRVSDLVTKVMTMLEADEVVFRALLAASIGQPDGATKGDRRAEWLAQALAPVEDALGKRDFRRLVMALGLTCGIETLVTLKDACGLKQREARDVVLWTVRTLVAGALGQGAQPADPVVKPGSPQLRFDLG</sequence>
<evidence type="ECO:0000256" key="3">
    <source>
        <dbReference type="ARBA" id="ARBA00023163"/>
    </source>
</evidence>
<feature type="domain" description="HTH tetR-type" evidence="5">
    <location>
        <begin position="25"/>
        <end position="83"/>
    </location>
</feature>
<organism evidence="6 7">
    <name type="scientific">Rhizobium halophytocola</name>
    <dbReference type="NCBI Taxonomy" id="735519"/>
    <lineage>
        <taxon>Bacteria</taxon>
        <taxon>Pseudomonadati</taxon>
        <taxon>Pseudomonadota</taxon>
        <taxon>Alphaproteobacteria</taxon>
        <taxon>Hyphomicrobiales</taxon>
        <taxon>Rhizobiaceae</taxon>
        <taxon>Rhizobium/Agrobacterium group</taxon>
        <taxon>Rhizobium</taxon>
    </lineage>
</organism>
<name>A0ABS4DZ01_9HYPH</name>
<gene>
    <name evidence="6" type="ORF">J2Z17_002362</name>
</gene>
<evidence type="ECO:0000313" key="6">
    <source>
        <dbReference type="EMBL" id="MBP1850919.1"/>
    </source>
</evidence>
<keyword evidence="1" id="KW-0805">Transcription regulation</keyword>